<dbReference type="Proteomes" id="UP000541426">
    <property type="component" value="Unassembled WGS sequence"/>
</dbReference>
<comment type="caution">
    <text evidence="2">The sequence shown here is derived from an EMBL/GenBank/DDBJ whole genome shotgun (WGS) entry which is preliminary data.</text>
</comment>
<dbReference type="GO" id="GO:0005840">
    <property type="term" value="C:ribosome"/>
    <property type="evidence" value="ECO:0007669"/>
    <property type="project" value="UniProtKB-KW"/>
</dbReference>
<feature type="compositionally biased region" description="Acidic residues" evidence="1">
    <location>
        <begin position="51"/>
        <end position="64"/>
    </location>
</feature>
<name>A0A7W6GUM9_9RHOB</name>
<evidence type="ECO:0000313" key="2">
    <source>
        <dbReference type="EMBL" id="MBB3988340.1"/>
    </source>
</evidence>
<protein>
    <submittedName>
        <fullName evidence="2">Ribosomal protein S13</fullName>
    </submittedName>
</protein>
<evidence type="ECO:0000256" key="1">
    <source>
        <dbReference type="SAM" id="MobiDB-lite"/>
    </source>
</evidence>
<sequence>MTSFPPSSDDDPLADLTDNDAMSDLSNTDAFDLEDVGSPEMGDHIDFAPDTVEDVEEPAFETTDEAAPAPPEDMDMTVDDTPETDPADTPEMVDDAKEDDTPHRATLTTDPPPLEAPSPERQDLPFDQLLASTETELNRRFDDVELVMMELLHLLATPSDPDRPERLSSLLHAELKRIEEALAQACDQRIEQDSRLTMVEDLLRQTNERSVRQFRRQKGWLKAMQTSREDARGLLGDLSSRLDALAAQTPAPSEPDLTPVLDGQAALRAMLEALKLPDIDPVQATLTDIQARLALFSEQAPPDPDLSPLRDEVGQGFDRLAALVGERNKRQDAERKGLTALRHGLEATVSRLDTLLCELETRQSPPTAAPEARHTTLAEPVAGPVAGPHPDLTALQNRVEAGVDRIIGAITAQGRVLDAERRALTPFFDGLDCFFARLEAATC</sequence>
<dbReference type="EMBL" id="JACIEJ010000020">
    <property type="protein sequence ID" value="MBB3988340.1"/>
    <property type="molecule type" value="Genomic_DNA"/>
</dbReference>
<dbReference type="RefSeq" id="WP_183970092.1">
    <property type="nucleotide sequence ID" value="NZ_BAABBZ010000052.1"/>
</dbReference>
<keyword evidence="3" id="KW-1185">Reference proteome</keyword>
<keyword evidence="2" id="KW-0689">Ribosomal protein</keyword>
<keyword evidence="2" id="KW-0687">Ribonucleoprotein</keyword>
<dbReference type="AlphaFoldDB" id="A0A7W6GUM9"/>
<feature type="region of interest" description="Disordered" evidence="1">
    <location>
        <begin position="1"/>
        <end position="122"/>
    </location>
</feature>
<feature type="compositionally biased region" description="Acidic residues" evidence="1">
    <location>
        <begin position="72"/>
        <end position="98"/>
    </location>
</feature>
<reference evidence="2 3" key="1">
    <citation type="submission" date="2020-08" db="EMBL/GenBank/DDBJ databases">
        <title>Genomic Encyclopedia of Type Strains, Phase IV (KMG-IV): sequencing the most valuable type-strain genomes for metagenomic binning, comparative biology and taxonomic classification.</title>
        <authorList>
            <person name="Goeker M."/>
        </authorList>
    </citation>
    <scope>NUCLEOTIDE SEQUENCE [LARGE SCALE GENOMIC DNA]</scope>
    <source>
        <strain evidence="2 3">DSM 102235</strain>
    </source>
</reference>
<evidence type="ECO:0000313" key="3">
    <source>
        <dbReference type="Proteomes" id="UP000541426"/>
    </source>
</evidence>
<organism evidence="2 3">
    <name type="scientific">Sagittula marina</name>
    <dbReference type="NCBI Taxonomy" id="943940"/>
    <lineage>
        <taxon>Bacteria</taxon>
        <taxon>Pseudomonadati</taxon>
        <taxon>Pseudomonadota</taxon>
        <taxon>Alphaproteobacteria</taxon>
        <taxon>Rhodobacterales</taxon>
        <taxon>Roseobacteraceae</taxon>
        <taxon>Sagittula</taxon>
    </lineage>
</organism>
<accession>A0A7W6GUM9</accession>
<gene>
    <name evidence="2" type="ORF">GGQ68_004697</name>
</gene>
<proteinExistence type="predicted"/>